<feature type="region of interest" description="Disordered" evidence="4">
    <location>
        <begin position="154"/>
        <end position="187"/>
    </location>
</feature>
<evidence type="ECO:0000313" key="7">
    <source>
        <dbReference type="Proteomes" id="UP000028781"/>
    </source>
</evidence>
<dbReference type="Pfam" id="PF00571">
    <property type="entry name" value="CBS"/>
    <property type="match status" value="2"/>
</dbReference>
<dbReference type="HOGENOM" id="CLU_124806_0_0_2"/>
<accession>A0A076LKN9</accession>
<dbReference type="SMART" id="SM00116">
    <property type="entry name" value="CBS"/>
    <property type="match status" value="2"/>
</dbReference>
<evidence type="ECO:0000256" key="1">
    <source>
        <dbReference type="ARBA" id="ARBA00022737"/>
    </source>
</evidence>
<feature type="domain" description="CBS" evidence="5">
    <location>
        <begin position="78"/>
        <end position="133"/>
    </location>
</feature>
<dbReference type="RefSeq" id="WP_048202301.1">
    <property type="nucleotide sequence ID" value="NZ_CP009149.1"/>
</dbReference>
<keyword evidence="2 3" id="KW-0129">CBS domain</keyword>
<protein>
    <submittedName>
        <fullName evidence="6">Inosine monophosphate dehydrogenase</fullName>
    </submittedName>
</protein>
<keyword evidence="7" id="KW-1185">Reference proteome</keyword>
<evidence type="ECO:0000256" key="2">
    <source>
        <dbReference type="ARBA" id="ARBA00023122"/>
    </source>
</evidence>
<keyword evidence="1" id="KW-0677">Repeat</keyword>
<dbReference type="PROSITE" id="PS51371">
    <property type="entry name" value="CBS"/>
    <property type="match status" value="2"/>
</dbReference>
<dbReference type="KEGG" id="mjh:JH146_1362"/>
<dbReference type="PANTHER" id="PTHR43080:SF2">
    <property type="entry name" value="CBS DOMAIN-CONTAINING PROTEIN"/>
    <property type="match status" value="1"/>
</dbReference>
<dbReference type="SUPFAM" id="SSF54631">
    <property type="entry name" value="CBS-domain pair"/>
    <property type="match status" value="1"/>
</dbReference>
<dbReference type="EMBL" id="CP009149">
    <property type="protein sequence ID" value="AIJ06204.1"/>
    <property type="molecule type" value="Genomic_DNA"/>
</dbReference>
<name>A0A076LKN9_9EURY</name>
<dbReference type="AlphaFoldDB" id="A0A076LKN9"/>
<dbReference type="PANTHER" id="PTHR43080">
    <property type="entry name" value="CBS DOMAIN-CONTAINING PROTEIN CBSX3, MITOCHONDRIAL"/>
    <property type="match status" value="1"/>
</dbReference>
<evidence type="ECO:0000256" key="3">
    <source>
        <dbReference type="PROSITE-ProRule" id="PRU00703"/>
    </source>
</evidence>
<dbReference type="OrthoDB" id="65817at2157"/>
<dbReference type="InterPro" id="IPR046342">
    <property type="entry name" value="CBS_dom_sf"/>
</dbReference>
<dbReference type="InterPro" id="IPR051257">
    <property type="entry name" value="Diverse_CBS-Domain"/>
</dbReference>
<dbReference type="InterPro" id="IPR000644">
    <property type="entry name" value="CBS_dom"/>
</dbReference>
<dbReference type="STRING" id="1301915.JH146_1362"/>
<evidence type="ECO:0000256" key="4">
    <source>
        <dbReference type="SAM" id="MobiDB-lite"/>
    </source>
</evidence>
<dbReference type="Gene3D" id="3.10.580.10">
    <property type="entry name" value="CBS-domain"/>
    <property type="match status" value="1"/>
</dbReference>
<sequence length="187" mass="21024">MVGDVPVLLIMKKPIVVSGDVSVYDVAKIMIKENVPCVLVVCGKPNHESIEVATDEDMINKVLIKKLPPDKIKVEDIASDKLVTIPPDTTIDEALKIMNKYKTKELFIVDEGKIVGVITQDDITKVTPEIISTLKELVNYLLKIIDEVINENENNESSEIQKTDSNDDDKKENNKENNNKLKLKKRI</sequence>
<feature type="compositionally biased region" description="Basic and acidic residues" evidence="4">
    <location>
        <begin position="159"/>
        <end position="179"/>
    </location>
</feature>
<evidence type="ECO:0000313" key="6">
    <source>
        <dbReference type="EMBL" id="AIJ06204.1"/>
    </source>
</evidence>
<dbReference type="Proteomes" id="UP000028781">
    <property type="component" value="Chromosome"/>
</dbReference>
<reference evidence="6 7" key="1">
    <citation type="journal article" date="2015" name="Int. J. Syst. Evol. Microbiol.">
        <title>M ethanocaldococcus bathoardescens sp. nov., a hyperthermophilic methanogen isolated from a volcanically active deep-sea hydrothermal vent.</title>
        <authorList>
            <person name="Stewart L.C."/>
            <person name="Jung J.H."/>
            <person name="Kim Y.T."/>
            <person name="Kwon S.W."/>
            <person name="Park C.S."/>
            <person name="Holden J.F."/>
        </authorList>
    </citation>
    <scope>NUCLEOTIDE SEQUENCE [LARGE SCALE GENOMIC DNA]</scope>
    <source>
        <strain evidence="6 7">JH146</strain>
    </source>
</reference>
<proteinExistence type="predicted"/>
<evidence type="ECO:0000259" key="5">
    <source>
        <dbReference type="PROSITE" id="PS51371"/>
    </source>
</evidence>
<gene>
    <name evidence="6" type="ORF">JH146_1362</name>
</gene>
<organism evidence="6 7">
    <name type="scientific">Methanocaldococcus bathoardescens</name>
    <dbReference type="NCBI Taxonomy" id="1301915"/>
    <lineage>
        <taxon>Archaea</taxon>
        <taxon>Methanobacteriati</taxon>
        <taxon>Methanobacteriota</taxon>
        <taxon>Methanomada group</taxon>
        <taxon>Methanococci</taxon>
        <taxon>Methanococcales</taxon>
        <taxon>Methanocaldococcaceae</taxon>
        <taxon>Methanocaldococcus</taxon>
    </lineage>
</organism>
<feature type="domain" description="CBS" evidence="5">
    <location>
        <begin position="10"/>
        <end position="69"/>
    </location>
</feature>
<dbReference type="GeneID" id="24891993"/>